<evidence type="ECO:0000256" key="4">
    <source>
        <dbReference type="ARBA" id="ARBA00022927"/>
    </source>
</evidence>
<dbReference type="EMBL" id="FUEG01000006">
    <property type="protein sequence ID" value="SJL05524.1"/>
    <property type="molecule type" value="Genomic_DNA"/>
</dbReference>
<dbReference type="OMA" id="ASEVCWV"/>
<dbReference type="Pfam" id="PF08314">
    <property type="entry name" value="Sec39"/>
    <property type="match status" value="1"/>
</dbReference>
<dbReference type="GO" id="GO:0015031">
    <property type="term" value="P:protein transport"/>
    <property type="evidence" value="ECO:0007669"/>
    <property type="project" value="UniProtKB-KW"/>
</dbReference>
<keyword evidence="3" id="KW-0256">Endoplasmic reticulum</keyword>
<dbReference type="GO" id="GO:0006890">
    <property type="term" value="P:retrograde vesicle-mediated transport, Golgi to endoplasmic reticulum"/>
    <property type="evidence" value="ECO:0007669"/>
    <property type="project" value="InterPro"/>
</dbReference>
<proteinExistence type="predicted"/>
<keyword evidence="8" id="KW-1185">Reference proteome</keyword>
<reference evidence="8" key="1">
    <citation type="journal article" date="2017" name="Nat. Ecol. Evol.">
        <title>Genome expansion and lineage-specific genetic innovations in the forest pathogenic fungi Armillaria.</title>
        <authorList>
            <person name="Sipos G."/>
            <person name="Prasanna A.N."/>
            <person name="Walter M.C."/>
            <person name="O'Connor E."/>
            <person name="Balint B."/>
            <person name="Krizsan K."/>
            <person name="Kiss B."/>
            <person name="Hess J."/>
            <person name="Varga T."/>
            <person name="Slot J."/>
            <person name="Riley R."/>
            <person name="Boka B."/>
            <person name="Rigling D."/>
            <person name="Barry K."/>
            <person name="Lee J."/>
            <person name="Mihaltcheva S."/>
            <person name="LaButti K."/>
            <person name="Lipzen A."/>
            <person name="Waldron R."/>
            <person name="Moloney N.M."/>
            <person name="Sperisen C."/>
            <person name="Kredics L."/>
            <person name="Vagvoelgyi C."/>
            <person name="Patrignani A."/>
            <person name="Fitzpatrick D."/>
            <person name="Nagy I."/>
            <person name="Doyle S."/>
            <person name="Anderson J.B."/>
            <person name="Grigoriev I.V."/>
            <person name="Gueldener U."/>
            <person name="Muensterkoetter M."/>
            <person name="Nagy L.G."/>
        </authorList>
    </citation>
    <scope>NUCLEOTIDE SEQUENCE [LARGE SCALE GENOMIC DNA]</scope>
    <source>
        <strain evidence="8">C18/9</strain>
    </source>
</reference>
<feature type="compositionally biased region" description="Basic and acidic residues" evidence="5">
    <location>
        <begin position="882"/>
        <end position="897"/>
    </location>
</feature>
<accession>A0A284R9X3</accession>
<evidence type="ECO:0000256" key="3">
    <source>
        <dbReference type="ARBA" id="ARBA00022824"/>
    </source>
</evidence>
<keyword evidence="4" id="KW-0653">Protein transport</keyword>
<evidence type="ECO:0000259" key="6">
    <source>
        <dbReference type="Pfam" id="PF08314"/>
    </source>
</evidence>
<dbReference type="PANTHER" id="PTHR15922">
    <property type="entry name" value="NEUROBLASTOMA-AMPLIFIED SEQUENCE"/>
    <property type="match status" value="1"/>
</dbReference>
<evidence type="ECO:0000313" key="8">
    <source>
        <dbReference type="Proteomes" id="UP000219338"/>
    </source>
</evidence>
<evidence type="ECO:0000256" key="5">
    <source>
        <dbReference type="SAM" id="MobiDB-lite"/>
    </source>
</evidence>
<dbReference type="GO" id="GO:0000149">
    <property type="term" value="F:SNARE binding"/>
    <property type="evidence" value="ECO:0007669"/>
    <property type="project" value="TreeGrafter"/>
</dbReference>
<evidence type="ECO:0000256" key="1">
    <source>
        <dbReference type="ARBA" id="ARBA00004240"/>
    </source>
</evidence>
<feature type="region of interest" description="Disordered" evidence="5">
    <location>
        <begin position="953"/>
        <end position="982"/>
    </location>
</feature>
<evidence type="ECO:0000256" key="2">
    <source>
        <dbReference type="ARBA" id="ARBA00022448"/>
    </source>
</evidence>
<feature type="compositionally biased region" description="Low complexity" evidence="5">
    <location>
        <begin position="73"/>
        <end position="84"/>
    </location>
</feature>
<organism evidence="7 8">
    <name type="scientific">Armillaria ostoyae</name>
    <name type="common">Armillaria root rot fungus</name>
    <dbReference type="NCBI Taxonomy" id="47428"/>
    <lineage>
        <taxon>Eukaryota</taxon>
        <taxon>Fungi</taxon>
        <taxon>Dikarya</taxon>
        <taxon>Basidiomycota</taxon>
        <taxon>Agaricomycotina</taxon>
        <taxon>Agaricomycetes</taxon>
        <taxon>Agaricomycetidae</taxon>
        <taxon>Agaricales</taxon>
        <taxon>Marasmiineae</taxon>
        <taxon>Physalacriaceae</taxon>
        <taxon>Armillaria</taxon>
    </lineage>
</organism>
<keyword evidence="2" id="KW-0813">Transport</keyword>
<sequence length="1001" mass="111649">MASSSCTSWLALPDNELTVDNVGKHLQSVPDDLWVAAACYDRIVDDVSVQQALLDVGLERTRQAFQRGKDALSHLSSPRSSESLENTAVSLKENDSCRPDPAVAYFRDLPGDAQLCRLHGLLLQRLDRLNTFIEMCKVAPEESGDDADDEITEWEDDPWADQTTATVSHDSSKSLQLPVSLSHFITQEPVHSACQLALHQCFRCLHILLHRYGSVLWVHRFIIYDSIPGFADPLEYLEFLPRVKFGEDTEEEAPWKDKDIGDTSYVPLFHAATASLGLLEEIESSPHGPQACSNLMTLEELSGWYSNRVDKIISSTGMIDTALAVVQHGASQGVPGLDELGEELSLLTRLVYDAPTGDSPGDWTLSNWRSMDSRAVIRAYLSHSTPETVAADILHLVMPYLYVLESRAERAGNPDSHIHKNLLYDYILTASLDVVAAIFEGSKPTMSTSQRIIKDDEDMARLALACLYGSVSLDEWSTMSRIFECLPAWDLSKDEDLDDDAADTTIASLGDFVTPTIARPRCTASDLLIFFKPLPLSSLSRALDILDVHLESGEILSRWSVAAPLRWFLQSMNDEAEQKAWANRMARRAGGLADKLNTREDWEWLLEDMIKLSGKGNNDLRGAFGLLSQEEVTRTFFNGLLISGKFDIAKALLQSSRNISVLDPTTIEDICLTCVREFYDNASSGNYKVGDMKLAYECLDVPHMSDRIRKEKEFIEATSRLSSFNVMSRPGIPISPIEIRLTKDRLSLVSRVLSSNADAYKHAEVILELVYMLGFRGDVTAEVKTLAMLADTALQNEDFTRAYQTSERMINTVLTLRSSNADASKVQEASEVCWVACFQLGRQPEFDDVEKKLSLLGRSLELCPPEQLHDVLTAWRRPEKEDIEHRETRLSQRRRADGAAVPRKRAATADHHEFSLRSRLADFHMPSPPLLSTPDAAALASRTFKTVAANFPFRGRPRSHLDDETSRSGSRPRDGDDVSSQATRVFSKGIGWLLGADEQDL</sequence>
<dbReference type="OrthoDB" id="27490at2759"/>
<dbReference type="GO" id="GO:0070939">
    <property type="term" value="C:Dsl1/NZR complex"/>
    <property type="evidence" value="ECO:0007669"/>
    <property type="project" value="TreeGrafter"/>
</dbReference>
<dbReference type="AlphaFoldDB" id="A0A284R9X3"/>
<dbReference type="Proteomes" id="UP000219338">
    <property type="component" value="Unassembled WGS sequence"/>
</dbReference>
<feature type="region of interest" description="Disordered" evidence="5">
    <location>
        <begin position="69"/>
        <end position="93"/>
    </location>
</feature>
<dbReference type="STRING" id="47428.A0A284R9X3"/>
<feature type="domain" description="Sec39" evidence="6">
    <location>
        <begin position="192"/>
        <end position="881"/>
    </location>
</feature>
<dbReference type="InterPro" id="IPR013244">
    <property type="entry name" value="Sec39_domain"/>
</dbReference>
<protein>
    <recommendedName>
        <fullName evidence="6">Sec39 domain-containing protein</fullName>
    </recommendedName>
</protein>
<feature type="region of interest" description="Disordered" evidence="5">
    <location>
        <begin position="882"/>
        <end position="910"/>
    </location>
</feature>
<evidence type="ECO:0000313" key="7">
    <source>
        <dbReference type="EMBL" id="SJL05524.1"/>
    </source>
</evidence>
<feature type="compositionally biased region" description="Basic and acidic residues" evidence="5">
    <location>
        <begin position="959"/>
        <end position="976"/>
    </location>
</feature>
<gene>
    <name evidence="7" type="ORF">ARMOST_08892</name>
</gene>
<name>A0A284R9X3_ARMOS</name>
<dbReference type="PANTHER" id="PTHR15922:SF2">
    <property type="entry name" value="NBAS SUBUNIT OF NRZ TETHERING COMPLEX"/>
    <property type="match status" value="1"/>
</dbReference>
<comment type="subcellular location">
    <subcellularLocation>
        <location evidence="1">Endoplasmic reticulum</location>
    </subcellularLocation>
</comment>